<organism evidence="1 2">
    <name type="scientific">Pisolithus tinctorius Marx 270</name>
    <dbReference type="NCBI Taxonomy" id="870435"/>
    <lineage>
        <taxon>Eukaryota</taxon>
        <taxon>Fungi</taxon>
        <taxon>Dikarya</taxon>
        <taxon>Basidiomycota</taxon>
        <taxon>Agaricomycotina</taxon>
        <taxon>Agaricomycetes</taxon>
        <taxon>Agaricomycetidae</taxon>
        <taxon>Boletales</taxon>
        <taxon>Sclerodermatineae</taxon>
        <taxon>Pisolithaceae</taxon>
        <taxon>Pisolithus</taxon>
    </lineage>
</organism>
<name>A0A0C3PR04_PISTI</name>
<evidence type="ECO:0000313" key="1">
    <source>
        <dbReference type="EMBL" id="KIO10989.1"/>
    </source>
</evidence>
<dbReference type="Proteomes" id="UP000054217">
    <property type="component" value="Unassembled WGS sequence"/>
</dbReference>
<proteinExistence type="predicted"/>
<dbReference type="HOGENOM" id="CLU_2475043_0_0_1"/>
<feature type="non-terminal residue" evidence="1">
    <location>
        <position position="88"/>
    </location>
</feature>
<accession>A0A0C3PR04</accession>
<keyword evidence="2" id="KW-1185">Reference proteome</keyword>
<dbReference type="InParanoid" id="A0A0C3PR04"/>
<gene>
    <name evidence="1" type="ORF">M404DRAFT_994646</name>
</gene>
<dbReference type="EMBL" id="KN831950">
    <property type="protein sequence ID" value="KIO10989.1"/>
    <property type="molecule type" value="Genomic_DNA"/>
</dbReference>
<evidence type="ECO:0000313" key="2">
    <source>
        <dbReference type="Proteomes" id="UP000054217"/>
    </source>
</evidence>
<dbReference type="AlphaFoldDB" id="A0A0C3PR04"/>
<protein>
    <submittedName>
        <fullName evidence="1">Uncharacterized protein</fullName>
    </submittedName>
</protein>
<sequence length="88" mass="10103">MSLSPLPEGHYIPVCQQRTLTWNDTLELSAQTESSQSFLIRRNDVLSTFTVLQPGMFWSNTRIIQSSTDRVCFYDLTSGVWQDIRSNS</sequence>
<reference evidence="1 2" key="1">
    <citation type="submission" date="2014-04" db="EMBL/GenBank/DDBJ databases">
        <authorList>
            <consortium name="DOE Joint Genome Institute"/>
            <person name="Kuo A."/>
            <person name="Kohler A."/>
            <person name="Costa M.D."/>
            <person name="Nagy L.G."/>
            <person name="Floudas D."/>
            <person name="Copeland A."/>
            <person name="Barry K.W."/>
            <person name="Cichocki N."/>
            <person name="Veneault-Fourrey C."/>
            <person name="LaButti K."/>
            <person name="Lindquist E.A."/>
            <person name="Lipzen A."/>
            <person name="Lundell T."/>
            <person name="Morin E."/>
            <person name="Murat C."/>
            <person name="Sun H."/>
            <person name="Tunlid A."/>
            <person name="Henrissat B."/>
            <person name="Grigoriev I.V."/>
            <person name="Hibbett D.S."/>
            <person name="Martin F."/>
            <person name="Nordberg H.P."/>
            <person name="Cantor M.N."/>
            <person name="Hua S.X."/>
        </authorList>
    </citation>
    <scope>NUCLEOTIDE SEQUENCE [LARGE SCALE GENOMIC DNA]</scope>
    <source>
        <strain evidence="1 2">Marx 270</strain>
    </source>
</reference>
<reference evidence="2" key="2">
    <citation type="submission" date="2015-01" db="EMBL/GenBank/DDBJ databases">
        <title>Evolutionary Origins and Diversification of the Mycorrhizal Mutualists.</title>
        <authorList>
            <consortium name="DOE Joint Genome Institute"/>
            <consortium name="Mycorrhizal Genomics Consortium"/>
            <person name="Kohler A."/>
            <person name="Kuo A."/>
            <person name="Nagy L.G."/>
            <person name="Floudas D."/>
            <person name="Copeland A."/>
            <person name="Barry K.W."/>
            <person name="Cichocki N."/>
            <person name="Veneault-Fourrey C."/>
            <person name="LaButti K."/>
            <person name="Lindquist E.A."/>
            <person name="Lipzen A."/>
            <person name="Lundell T."/>
            <person name="Morin E."/>
            <person name="Murat C."/>
            <person name="Riley R."/>
            <person name="Ohm R."/>
            <person name="Sun H."/>
            <person name="Tunlid A."/>
            <person name="Henrissat B."/>
            <person name="Grigoriev I.V."/>
            <person name="Hibbett D.S."/>
            <person name="Martin F."/>
        </authorList>
    </citation>
    <scope>NUCLEOTIDE SEQUENCE [LARGE SCALE GENOMIC DNA]</scope>
    <source>
        <strain evidence="2">Marx 270</strain>
    </source>
</reference>